<feature type="chain" id="PRO_5047140328" evidence="8">
    <location>
        <begin position="30"/>
        <end position="1006"/>
    </location>
</feature>
<dbReference type="Gene3D" id="2.40.170.20">
    <property type="entry name" value="TonB-dependent receptor, beta-barrel domain"/>
    <property type="match status" value="1"/>
</dbReference>
<feature type="signal peptide" evidence="8">
    <location>
        <begin position="1"/>
        <end position="29"/>
    </location>
</feature>
<accession>A0ABU3C7C9</accession>
<keyword evidence="2 7" id="KW-0813">Transport</keyword>
<evidence type="ECO:0000256" key="5">
    <source>
        <dbReference type="ARBA" id="ARBA00023136"/>
    </source>
</evidence>
<evidence type="ECO:0000256" key="8">
    <source>
        <dbReference type="SAM" id="SignalP"/>
    </source>
</evidence>
<dbReference type="NCBIfam" id="TIGR04057">
    <property type="entry name" value="SusC_RagA_signa"/>
    <property type="match status" value="1"/>
</dbReference>
<keyword evidence="5 7" id="KW-0472">Membrane</keyword>
<dbReference type="Gene3D" id="2.170.130.10">
    <property type="entry name" value="TonB-dependent receptor, plug domain"/>
    <property type="match status" value="1"/>
</dbReference>
<evidence type="ECO:0000259" key="9">
    <source>
        <dbReference type="Pfam" id="PF07715"/>
    </source>
</evidence>
<evidence type="ECO:0000313" key="10">
    <source>
        <dbReference type="EMBL" id="MDT0642178.1"/>
    </source>
</evidence>
<dbReference type="InterPro" id="IPR036942">
    <property type="entry name" value="Beta-barrel_TonB_sf"/>
</dbReference>
<dbReference type="PROSITE" id="PS52016">
    <property type="entry name" value="TONB_DEPENDENT_REC_3"/>
    <property type="match status" value="1"/>
</dbReference>
<comment type="subcellular location">
    <subcellularLocation>
        <location evidence="1 7">Cell outer membrane</location>
        <topology evidence="1 7">Multi-pass membrane protein</topology>
    </subcellularLocation>
</comment>
<dbReference type="Pfam" id="PF13715">
    <property type="entry name" value="CarbopepD_reg_2"/>
    <property type="match status" value="1"/>
</dbReference>
<dbReference type="SUPFAM" id="SSF49464">
    <property type="entry name" value="Carboxypeptidase regulatory domain-like"/>
    <property type="match status" value="1"/>
</dbReference>
<dbReference type="InterPro" id="IPR037066">
    <property type="entry name" value="Plug_dom_sf"/>
</dbReference>
<dbReference type="SUPFAM" id="SSF56935">
    <property type="entry name" value="Porins"/>
    <property type="match status" value="1"/>
</dbReference>
<evidence type="ECO:0000256" key="6">
    <source>
        <dbReference type="ARBA" id="ARBA00023237"/>
    </source>
</evidence>
<dbReference type="InterPro" id="IPR039426">
    <property type="entry name" value="TonB-dep_rcpt-like"/>
</dbReference>
<sequence length="1006" mass="111646">MKNNYKRWKFLAWIIVAIIIYILAVPAHAATIITNHTPQQQQITGTVTGEDNLPLPGVTVSVKGEARGTVTSFEGEYSITAGQGETLVFSFLGYKKQEIPVGNQTRINVQLEEDVDALDAVKINAGYYNTTRRESTGNISRVTAEEIENQPVISPIQALQGRMAGVEVTEQNGVPGAAPTIRIRGQNSLRSTRNDNGNLPLYIIDGVPVNSAAVSSINQSIALTGTDPLNGLDLSNIKTIEILKDADATAIYGSRGANGVVLITTKNGGFYGGKDHIQFNFYSGISRVSHFIDLLDTREYLTLRRQAFENDGVEPTNANAKDLLLWDQDRYTNWQEILFGNSAPTLNAGLNYSGGGENTSFNIGASYFKQGSVFPGDYSFEKKTLHLSLNHQSNNQKFRTNLSLNYGVNDNNLFSSTNFVSTALNLPPNAPEIYREDGSLNWENSTWSNPLASLQSEGNSRADNIVANIGLEYQVLKNFTLKTNLGYTYLDSEENILLPKEIYDPALWERVSNRSQHSFISRKSWIAEPQLVYNTSIKEHHIDALVGATFQQSDNSSLSINGTGYTNRHLIGNLEAADAVATTQDRDLMYKYSAIFARIGYNWNQTYFLNLTGRRDGSSRFGPDNRFANFGAVGAAWIFSNYQFTNNNFPFMSFGKIRGSYGITGNDQIGDYRYLDAYESTPGPGGLYPTQLTNPSFSWETNKKVEAALELGFFQDRINLNVSWYKNRSSNQLVGYNLPAITGFNTVEANLPATVQNSGLEIEVSALNVKNQRFQWRSSLNLTVPSNKLIRFEGIEQSPYANTYQVGKPLDLAILYQFDGVNPETGLFQVVDVNQDGIYDYSDRVISSNLGRKFYGGFNNQFNYQNFSLGFLFEFVKQQGNKIYNSVPGFMGNVFEQEKNGWTQENPGANMQRASQSISALISYINAYSSNYGLTDASYVRLKTLSLSYNFPGKLLEKVNLAGAQLFMHAQNLFTVTNYQGLDPQNPGVISLPSLQTITGGIQVNF</sequence>
<evidence type="ECO:0000256" key="3">
    <source>
        <dbReference type="ARBA" id="ARBA00022452"/>
    </source>
</evidence>
<comment type="similarity">
    <text evidence="7">Belongs to the TonB-dependent receptor family.</text>
</comment>
<evidence type="ECO:0000256" key="1">
    <source>
        <dbReference type="ARBA" id="ARBA00004571"/>
    </source>
</evidence>
<keyword evidence="8" id="KW-0732">Signal</keyword>
<dbReference type="InterPro" id="IPR012910">
    <property type="entry name" value="Plug_dom"/>
</dbReference>
<keyword evidence="3 7" id="KW-1134">Transmembrane beta strand</keyword>
<dbReference type="Pfam" id="PF07715">
    <property type="entry name" value="Plug"/>
    <property type="match status" value="1"/>
</dbReference>
<comment type="caution">
    <text evidence="10">The sequence shown here is derived from an EMBL/GenBank/DDBJ whole genome shotgun (WGS) entry which is preliminary data.</text>
</comment>
<evidence type="ECO:0000256" key="2">
    <source>
        <dbReference type="ARBA" id="ARBA00022448"/>
    </source>
</evidence>
<evidence type="ECO:0000256" key="7">
    <source>
        <dbReference type="PROSITE-ProRule" id="PRU01360"/>
    </source>
</evidence>
<dbReference type="InterPro" id="IPR008969">
    <property type="entry name" value="CarboxyPept-like_regulatory"/>
</dbReference>
<proteinExistence type="inferred from homology"/>
<keyword evidence="6 7" id="KW-0998">Cell outer membrane</keyword>
<evidence type="ECO:0000313" key="11">
    <source>
        <dbReference type="Proteomes" id="UP001262889"/>
    </source>
</evidence>
<feature type="domain" description="TonB-dependent receptor plug" evidence="9">
    <location>
        <begin position="132"/>
        <end position="260"/>
    </location>
</feature>
<name>A0ABU3C7C9_9FLAO</name>
<evidence type="ECO:0000256" key="4">
    <source>
        <dbReference type="ARBA" id="ARBA00022692"/>
    </source>
</evidence>
<protein>
    <submittedName>
        <fullName evidence="10">SusC/RagA family TonB-linked outer membrane protein</fullName>
    </submittedName>
</protein>
<dbReference type="EMBL" id="JAVRHQ010000004">
    <property type="protein sequence ID" value="MDT0642178.1"/>
    <property type="molecule type" value="Genomic_DNA"/>
</dbReference>
<keyword evidence="4 7" id="KW-0812">Transmembrane</keyword>
<organism evidence="10 11">
    <name type="scientific">Autumnicola tepida</name>
    <dbReference type="NCBI Taxonomy" id="3075595"/>
    <lineage>
        <taxon>Bacteria</taxon>
        <taxon>Pseudomonadati</taxon>
        <taxon>Bacteroidota</taxon>
        <taxon>Flavobacteriia</taxon>
        <taxon>Flavobacteriales</taxon>
        <taxon>Flavobacteriaceae</taxon>
        <taxon>Autumnicola</taxon>
    </lineage>
</organism>
<dbReference type="Proteomes" id="UP001262889">
    <property type="component" value="Unassembled WGS sequence"/>
</dbReference>
<reference evidence="10 11" key="1">
    <citation type="submission" date="2023-09" db="EMBL/GenBank/DDBJ databases">
        <authorList>
            <person name="Rey-Velasco X."/>
        </authorList>
    </citation>
    <scope>NUCLEOTIDE SEQUENCE [LARGE SCALE GENOMIC DNA]</scope>
    <source>
        <strain evidence="10 11">F363</strain>
    </source>
</reference>
<dbReference type="NCBIfam" id="TIGR04056">
    <property type="entry name" value="OMP_RagA_SusC"/>
    <property type="match status" value="1"/>
</dbReference>
<keyword evidence="11" id="KW-1185">Reference proteome</keyword>
<dbReference type="InterPro" id="IPR023997">
    <property type="entry name" value="TonB-dep_OMP_SusC/RagA_CS"/>
</dbReference>
<dbReference type="RefSeq" id="WP_311533852.1">
    <property type="nucleotide sequence ID" value="NZ_JAVRHQ010000004.1"/>
</dbReference>
<gene>
    <name evidence="10" type="ORF">RM553_04965</name>
</gene>
<dbReference type="InterPro" id="IPR023996">
    <property type="entry name" value="TonB-dep_OMP_SusC/RagA"/>
</dbReference>
<dbReference type="Gene3D" id="2.60.40.1120">
    <property type="entry name" value="Carboxypeptidase-like, regulatory domain"/>
    <property type="match status" value="1"/>
</dbReference>